<comment type="caution">
    <text evidence="1">The sequence shown here is derived from an EMBL/GenBank/DDBJ whole genome shotgun (WGS) entry which is preliminary data.</text>
</comment>
<evidence type="ECO:0000313" key="2">
    <source>
        <dbReference type="Proteomes" id="UP000591131"/>
    </source>
</evidence>
<name>A0A7J6L976_PERCH</name>
<keyword evidence="2" id="KW-1185">Reference proteome</keyword>
<proteinExistence type="predicted"/>
<sequence length="123" mass="14068">MFSGDSNIAIHQRLRVRNDNLVALRCLGYILSLEDSIPLMVEVEVEPSLFGQGVGLVSTKTLVYLNIPGWDTAFPREMQESCKELNFDQTRLLLWNETKVHSEVEWVAEAESYSLPIQPWQDT</sequence>
<dbReference type="AlphaFoldDB" id="A0A7J6L976"/>
<reference evidence="1 2" key="1">
    <citation type="submission" date="2020-04" db="EMBL/GenBank/DDBJ databases">
        <title>Perkinsus chesapeaki whole genome sequence.</title>
        <authorList>
            <person name="Bogema D.R."/>
        </authorList>
    </citation>
    <scope>NUCLEOTIDE SEQUENCE [LARGE SCALE GENOMIC DNA]</scope>
    <source>
        <strain evidence="1">ATCC PRA-425</strain>
    </source>
</reference>
<gene>
    <name evidence="1" type="ORF">FOL47_009285</name>
</gene>
<evidence type="ECO:0000313" key="1">
    <source>
        <dbReference type="EMBL" id="KAF4655751.1"/>
    </source>
</evidence>
<organism evidence="1 2">
    <name type="scientific">Perkinsus chesapeaki</name>
    <name type="common">Clam parasite</name>
    <name type="synonym">Perkinsus andrewsi</name>
    <dbReference type="NCBI Taxonomy" id="330153"/>
    <lineage>
        <taxon>Eukaryota</taxon>
        <taxon>Sar</taxon>
        <taxon>Alveolata</taxon>
        <taxon>Perkinsozoa</taxon>
        <taxon>Perkinsea</taxon>
        <taxon>Perkinsida</taxon>
        <taxon>Perkinsidae</taxon>
        <taxon>Perkinsus</taxon>
    </lineage>
</organism>
<dbReference type="Proteomes" id="UP000591131">
    <property type="component" value="Unassembled WGS sequence"/>
</dbReference>
<dbReference type="EMBL" id="JAAPAO010000639">
    <property type="protein sequence ID" value="KAF4655751.1"/>
    <property type="molecule type" value="Genomic_DNA"/>
</dbReference>
<protein>
    <submittedName>
        <fullName evidence="1">Uncharacterized protein</fullName>
    </submittedName>
</protein>
<accession>A0A7J6L976</accession>